<evidence type="ECO:0000259" key="3">
    <source>
        <dbReference type="Pfam" id="PF24803"/>
    </source>
</evidence>
<dbReference type="Pfam" id="PF24803">
    <property type="entry name" value="DUF7704"/>
    <property type="match status" value="1"/>
</dbReference>
<keyword evidence="1" id="KW-1133">Transmembrane helix</keyword>
<evidence type="ECO:0000313" key="4">
    <source>
        <dbReference type="EMBL" id="KAF3007438.1"/>
    </source>
</evidence>
<dbReference type="AlphaFoldDB" id="A0A9P4TKQ8"/>
<keyword evidence="1" id="KW-0812">Transmembrane</keyword>
<protein>
    <recommendedName>
        <fullName evidence="3">DUF7704 domain-containing protein</fullName>
    </recommendedName>
</protein>
<evidence type="ECO:0000313" key="5">
    <source>
        <dbReference type="Proteomes" id="UP000801428"/>
    </source>
</evidence>
<dbReference type="InterPro" id="IPR056121">
    <property type="entry name" value="DUF7704"/>
</dbReference>
<reference evidence="4" key="1">
    <citation type="submission" date="2019-04" db="EMBL/GenBank/DDBJ databases">
        <title>Sequencing of skin fungus with MAO and IRED activity.</title>
        <authorList>
            <person name="Marsaioli A.J."/>
            <person name="Bonatto J.M.C."/>
            <person name="Reis Junior O."/>
        </authorList>
    </citation>
    <scope>NUCLEOTIDE SEQUENCE</scope>
    <source>
        <strain evidence="4">30M1</strain>
    </source>
</reference>
<feature type="transmembrane region" description="Helical" evidence="1">
    <location>
        <begin position="145"/>
        <end position="165"/>
    </location>
</feature>
<feature type="transmembrane region" description="Helical" evidence="1">
    <location>
        <begin position="114"/>
        <end position="133"/>
    </location>
</feature>
<gene>
    <name evidence="4" type="ORF">E8E13_003691</name>
</gene>
<organism evidence="4 5">
    <name type="scientific">Curvularia kusanoi</name>
    <name type="common">Cochliobolus kusanoi</name>
    <dbReference type="NCBI Taxonomy" id="90978"/>
    <lineage>
        <taxon>Eukaryota</taxon>
        <taxon>Fungi</taxon>
        <taxon>Dikarya</taxon>
        <taxon>Ascomycota</taxon>
        <taxon>Pezizomycotina</taxon>
        <taxon>Dothideomycetes</taxon>
        <taxon>Pleosporomycetidae</taxon>
        <taxon>Pleosporales</taxon>
        <taxon>Pleosporineae</taxon>
        <taxon>Pleosporaceae</taxon>
        <taxon>Curvularia</taxon>
    </lineage>
</organism>
<sequence length="188" mass="20284">MSSALGTTALPLWPALLFGYLEPCKTSSTLAHPFYPTKSTTPVSLLLGAHAAISDPLTFTASQLPPSSSSTVSPAQHSPATTLLAYTLGSLFLVIAGYALTCTVLTRDPNVTKYYLMFAACGDIGHLLANYHGMGARVFWAWEEWNAVMWGNIAVTVFLFANRVATLGGVFGRPAWWVRVEDEAKKVQ</sequence>
<comment type="caution">
    <text evidence="4">The sequence shown here is derived from an EMBL/GenBank/DDBJ whole genome shotgun (WGS) entry which is preliminary data.</text>
</comment>
<evidence type="ECO:0000256" key="2">
    <source>
        <dbReference type="SAM" id="SignalP"/>
    </source>
</evidence>
<feature type="signal peptide" evidence="2">
    <location>
        <begin position="1"/>
        <end position="26"/>
    </location>
</feature>
<feature type="domain" description="DUF7704" evidence="3">
    <location>
        <begin position="41"/>
        <end position="173"/>
    </location>
</feature>
<dbReference type="OrthoDB" id="2937326at2759"/>
<dbReference type="Proteomes" id="UP000801428">
    <property type="component" value="Unassembled WGS sequence"/>
</dbReference>
<proteinExistence type="predicted"/>
<feature type="transmembrane region" description="Helical" evidence="1">
    <location>
        <begin position="83"/>
        <end position="102"/>
    </location>
</feature>
<feature type="chain" id="PRO_5040290618" description="DUF7704 domain-containing protein" evidence="2">
    <location>
        <begin position="27"/>
        <end position="188"/>
    </location>
</feature>
<keyword evidence="2" id="KW-0732">Signal</keyword>
<evidence type="ECO:0000256" key="1">
    <source>
        <dbReference type="SAM" id="Phobius"/>
    </source>
</evidence>
<keyword evidence="1" id="KW-0472">Membrane</keyword>
<dbReference type="PANTHER" id="PTHR37019">
    <property type="entry name" value="CHROMOSOME 1, WHOLE GENOME SHOTGUN SEQUENCE"/>
    <property type="match status" value="1"/>
</dbReference>
<dbReference type="PANTHER" id="PTHR37019:SF2">
    <property type="entry name" value="EXPERA DOMAIN-CONTAINING PROTEIN"/>
    <property type="match status" value="1"/>
</dbReference>
<name>A0A9P4TKQ8_CURKU</name>
<accession>A0A9P4TKQ8</accession>
<dbReference type="EMBL" id="SWKU01000004">
    <property type="protein sequence ID" value="KAF3007438.1"/>
    <property type="molecule type" value="Genomic_DNA"/>
</dbReference>
<keyword evidence="5" id="KW-1185">Reference proteome</keyword>